<dbReference type="InterPro" id="IPR008271">
    <property type="entry name" value="Ser/Thr_kinase_AS"/>
</dbReference>
<dbReference type="SMART" id="SM00220">
    <property type="entry name" value="S_TKc"/>
    <property type="match status" value="1"/>
</dbReference>
<dbReference type="Proteomes" id="UP000663888">
    <property type="component" value="Unassembled WGS sequence"/>
</dbReference>
<dbReference type="SUPFAM" id="SSF56112">
    <property type="entry name" value="Protein kinase-like (PK-like)"/>
    <property type="match status" value="1"/>
</dbReference>
<name>A0A8H2WN79_9AGAM</name>
<dbReference type="InterPro" id="IPR011009">
    <property type="entry name" value="Kinase-like_dom_sf"/>
</dbReference>
<dbReference type="PANTHER" id="PTHR44329">
    <property type="entry name" value="SERINE/THREONINE-PROTEIN KINASE TNNI3K-RELATED"/>
    <property type="match status" value="1"/>
</dbReference>
<dbReference type="GO" id="GO:0005524">
    <property type="term" value="F:ATP binding"/>
    <property type="evidence" value="ECO:0007669"/>
    <property type="project" value="InterPro"/>
</dbReference>
<sequence length="314" mass="34655">MPSRKVVAILKTHGCRDLTASLDKASISKYPVATGGLGDVYSGKLLNATPVAIKTIRTYYDGSGVVQLYHKRAAREIYTWSQCKHANVVELLGLAVFRDSLAMISRLEENSNMPSFLSKHPSTDRCEMSTYICAGLAYLHDNGITHGDLKGANILIASDGRPMLMDFGNATFIGADLHFTETTTGLKSSPRWTAPEILEGKSKHSIAGDVYSLGMTILEAHTSIIPFPDHSHISLIMHVVVRKNTPTRPQNIIPSGRVYCDQLWAMLMKCWSYDPEHRPNAKEVWEAASICYLMQPLTPEKLNEINGDHEVGAV</sequence>
<dbReference type="AlphaFoldDB" id="A0A8H2WN79"/>
<evidence type="ECO:0000313" key="2">
    <source>
        <dbReference type="EMBL" id="CAE6399888.1"/>
    </source>
</evidence>
<dbReference type="InterPro" id="IPR000719">
    <property type="entry name" value="Prot_kinase_dom"/>
</dbReference>
<dbReference type="PROSITE" id="PS00108">
    <property type="entry name" value="PROTEIN_KINASE_ST"/>
    <property type="match status" value="1"/>
</dbReference>
<dbReference type="Gene3D" id="1.10.510.10">
    <property type="entry name" value="Transferase(Phosphotransferase) domain 1"/>
    <property type="match status" value="1"/>
</dbReference>
<organism evidence="2 3">
    <name type="scientific">Rhizoctonia solani</name>
    <dbReference type="NCBI Taxonomy" id="456999"/>
    <lineage>
        <taxon>Eukaryota</taxon>
        <taxon>Fungi</taxon>
        <taxon>Dikarya</taxon>
        <taxon>Basidiomycota</taxon>
        <taxon>Agaricomycotina</taxon>
        <taxon>Agaricomycetes</taxon>
        <taxon>Cantharellales</taxon>
        <taxon>Ceratobasidiaceae</taxon>
        <taxon>Rhizoctonia</taxon>
    </lineage>
</organism>
<feature type="domain" description="Protein kinase" evidence="1">
    <location>
        <begin position="26"/>
        <end position="298"/>
    </location>
</feature>
<proteinExistence type="predicted"/>
<dbReference type="PROSITE" id="PS50011">
    <property type="entry name" value="PROTEIN_KINASE_DOM"/>
    <property type="match status" value="1"/>
</dbReference>
<dbReference type="InterPro" id="IPR051681">
    <property type="entry name" value="Ser/Thr_Kinases-Pseudokinases"/>
</dbReference>
<comment type="caution">
    <text evidence="2">The sequence shown here is derived from an EMBL/GenBank/DDBJ whole genome shotgun (WGS) entry which is preliminary data.</text>
</comment>
<dbReference type="EMBL" id="CAJMWX010000075">
    <property type="protein sequence ID" value="CAE6399888.1"/>
    <property type="molecule type" value="Genomic_DNA"/>
</dbReference>
<reference evidence="2" key="1">
    <citation type="submission" date="2021-01" db="EMBL/GenBank/DDBJ databases">
        <authorList>
            <person name="Kaushik A."/>
        </authorList>
    </citation>
    <scope>NUCLEOTIDE SEQUENCE</scope>
    <source>
        <strain evidence="2">AG4-R118</strain>
    </source>
</reference>
<evidence type="ECO:0000313" key="3">
    <source>
        <dbReference type="Proteomes" id="UP000663888"/>
    </source>
</evidence>
<dbReference type="GO" id="GO:0004674">
    <property type="term" value="F:protein serine/threonine kinase activity"/>
    <property type="evidence" value="ECO:0007669"/>
    <property type="project" value="TreeGrafter"/>
</dbReference>
<protein>
    <recommendedName>
        <fullName evidence="1">Protein kinase domain-containing protein</fullName>
    </recommendedName>
</protein>
<evidence type="ECO:0000259" key="1">
    <source>
        <dbReference type="PROSITE" id="PS50011"/>
    </source>
</evidence>
<accession>A0A8H2WN79</accession>
<gene>
    <name evidence="2" type="ORF">RDB_LOCUS2926</name>
</gene>
<dbReference type="Pfam" id="PF00069">
    <property type="entry name" value="Pkinase"/>
    <property type="match status" value="1"/>
</dbReference>